<dbReference type="PROSITE" id="PS51371">
    <property type="entry name" value="CBS"/>
    <property type="match status" value="1"/>
</dbReference>
<dbReference type="Gene3D" id="1.20.1530.20">
    <property type="match status" value="1"/>
</dbReference>
<proteinExistence type="predicted"/>
<dbReference type="PANTHER" id="PTHR43021:SF2">
    <property type="entry name" value="CATION_H+ EXCHANGER DOMAIN-CONTAINING PROTEIN"/>
    <property type="match status" value="1"/>
</dbReference>
<dbReference type="InterPro" id="IPR000644">
    <property type="entry name" value="CBS_dom"/>
</dbReference>
<evidence type="ECO:0000313" key="9">
    <source>
        <dbReference type="Proteomes" id="UP000320176"/>
    </source>
</evidence>
<dbReference type="Pfam" id="PF00571">
    <property type="entry name" value="CBS"/>
    <property type="match status" value="1"/>
</dbReference>
<evidence type="ECO:0000256" key="2">
    <source>
        <dbReference type="ARBA" id="ARBA00022692"/>
    </source>
</evidence>
<evidence type="ECO:0000256" key="1">
    <source>
        <dbReference type="ARBA" id="ARBA00004141"/>
    </source>
</evidence>
<feature type="transmembrane region" description="Helical" evidence="6">
    <location>
        <begin position="213"/>
        <end position="236"/>
    </location>
</feature>
<feature type="domain" description="CBS" evidence="7">
    <location>
        <begin position="525"/>
        <end position="583"/>
    </location>
</feature>
<gene>
    <name evidence="8" type="ORF">Pla52n_46220</name>
</gene>
<dbReference type="GO" id="GO:1902600">
    <property type="term" value="P:proton transmembrane transport"/>
    <property type="evidence" value="ECO:0007669"/>
    <property type="project" value="InterPro"/>
</dbReference>
<feature type="transmembrane region" description="Helical" evidence="6">
    <location>
        <begin position="175"/>
        <end position="201"/>
    </location>
</feature>
<feature type="transmembrane region" description="Helical" evidence="6">
    <location>
        <begin position="355"/>
        <end position="375"/>
    </location>
</feature>
<keyword evidence="9" id="KW-1185">Reference proteome</keyword>
<feature type="transmembrane region" description="Helical" evidence="6">
    <location>
        <begin position="117"/>
        <end position="137"/>
    </location>
</feature>
<feature type="transmembrane region" description="Helical" evidence="6">
    <location>
        <begin position="32"/>
        <end position="53"/>
    </location>
</feature>
<dbReference type="GO" id="GO:0016020">
    <property type="term" value="C:membrane"/>
    <property type="evidence" value="ECO:0007669"/>
    <property type="project" value="UniProtKB-SubCell"/>
</dbReference>
<comment type="subcellular location">
    <subcellularLocation>
        <location evidence="1">Membrane</location>
        <topology evidence="1">Multi-pass membrane protein</topology>
    </subcellularLocation>
</comment>
<dbReference type="Pfam" id="PF00999">
    <property type="entry name" value="Na_H_Exchanger"/>
    <property type="match status" value="1"/>
</dbReference>
<dbReference type="EMBL" id="SJPN01000005">
    <property type="protein sequence ID" value="TWU01248.1"/>
    <property type="molecule type" value="Genomic_DNA"/>
</dbReference>
<sequence>MLFGRILGQDPPTRPSESDSIGTFMGDFDFHIASSLGLLLGVCLAAGVFADFFHLPKVTAYLLVGLLVGPSALNWIPEQHVSNLEIVLKLAMAIVLFNLGCEFTIKKVRRVAKHCSFLSISEIGCTFILVAIGLALFGCPTDMALLLGCLAVATAPATTILVLKELRSEGPVTESTGFMVAMNNFACIVMFECAFLGVRFLQGDLDVSVGSQIGVLVMHLAGSVVLGVLGGVAISYGCGFLAMKRWLVLLVAVVTFLLGVSESTHIPYMVTFLVMGVTVANTSDFKSKIVDELDHLSGLLAVLFFAAHGTQLNVRAFIAAGTLGAVYIVFRMAGKWLGVYAAAKISKQSPEVRNWGGAALFAQAGAAIALSTIAVERSPELGKPIQDIILGSVVLFEIIGPLFIRQALLQTGEVPLAQAIHHTNLTPLGQVQALVDRFRSALRGDGPAEPPSSKVKVRDLLRKTKGIHQSSDFDAVIAHIEHSHDNTYPVVDDKMSVVGVIRYPLLSDVMFDHAASQLVRAEDLISESTVCLHCDDPAARAFELFQDETDDCIPVVTDGDNPELLGVVRRSDVMHALITQRRRKKRRKDKDAG</sequence>
<keyword evidence="2 6" id="KW-0812">Transmembrane</keyword>
<dbReference type="Proteomes" id="UP000320176">
    <property type="component" value="Unassembled WGS sequence"/>
</dbReference>
<dbReference type="Gene3D" id="3.10.580.10">
    <property type="entry name" value="CBS-domain"/>
    <property type="match status" value="1"/>
</dbReference>
<keyword evidence="3 6" id="KW-1133">Transmembrane helix</keyword>
<feature type="transmembrane region" description="Helical" evidence="6">
    <location>
        <begin position="243"/>
        <end position="260"/>
    </location>
</feature>
<dbReference type="AlphaFoldDB" id="A0A5C6AP16"/>
<evidence type="ECO:0000259" key="7">
    <source>
        <dbReference type="PROSITE" id="PS51371"/>
    </source>
</evidence>
<evidence type="ECO:0000256" key="3">
    <source>
        <dbReference type="ARBA" id="ARBA00022989"/>
    </source>
</evidence>
<evidence type="ECO:0000256" key="5">
    <source>
        <dbReference type="PROSITE-ProRule" id="PRU00703"/>
    </source>
</evidence>
<dbReference type="InterPro" id="IPR006153">
    <property type="entry name" value="Cation/H_exchanger_TM"/>
</dbReference>
<evidence type="ECO:0000313" key="8">
    <source>
        <dbReference type="EMBL" id="TWU01248.1"/>
    </source>
</evidence>
<dbReference type="PANTHER" id="PTHR43021">
    <property type="entry name" value="NA(+)/H(+) ANTIPORTER-RELATED"/>
    <property type="match status" value="1"/>
</dbReference>
<dbReference type="SUPFAM" id="SSF54631">
    <property type="entry name" value="CBS-domain pair"/>
    <property type="match status" value="1"/>
</dbReference>
<comment type="caution">
    <text evidence="8">The sequence shown here is derived from an EMBL/GenBank/DDBJ whole genome shotgun (WGS) entry which is preliminary data.</text>
</comment>
<feature type="transmembrane region" description="Helical" evidence="6">
    <location>
        <begin position="387"/>
        <end position="404"/>
    </location>
</feature>
<organism evidence="8 9">
    <name type="scientific">Stieleria varia</name>
    <dbReference type="NCBI Taxonomy" id="2528005"/>
    <lineage>
        <taxon>Bacteria</taxon>
        <taxon>Pseudomonadati</taxon>
        <taxon>Planctomycetota</taxon>
        <taxon>Planctomycetia</taxon>
        <taxon>Pirellulales</taxon>
        <taxon>Pirellulaceae</taxon>
        <taxon>Stieleria</taxon>
    </lineage>
</organism>
<dbReference type="InterPro" id="IPR038770">
    <property type="entry name" value="Na+/solute_symporter_sf"/>
</dbReference>
<feature type="transmembrane region" description="Helical" evidence="6">
    <location>
        <begin position="60"/>
        <end position="76"/>
    </location>
</feature>
<dbReference type="InterPro" id="IPR046342">
    <property type="entry name" value="CBS_dom_sf"/>
</dbReference>
<keyword evidence="4 6" id="KW-0472">Membrane</keyword>
<evidence type="ECO:0000256" key="6">
    <source>
        <dbReference type="SAM" id="Phobius"/>
    </source>
</evidence>
<dbReference type="GO" id="GO:0015297">
    <property type="term" value="F:antiporter activity"/>
    <property type="evidence" value="ECO:0007669"/>
    <property type="project" value="InterPro"/>
</dbReference>
<reference evidence="8 9" key="1">
    <citation type="submission" date="2019-02" db="EMBL/GenBank/DDBJ databases">
        <title>Deep-cultivation of Planctomycetes and their phenomic and genomic characterization uncovers novel biology.</title>
        <authorList>
            <person name="Wiegand S."/>
            <person name="Jogler M."/>
            <person name="Boedeker C."/>
            <person name="Pinto D."/>
            <person name="Vollmers J."/>
            <person name="Rivas-Marin E."/>
            <person name="Kohn T."/>
            <person name="Peeters S.H."/>
            <person name="Heuer A."/>
            <person name="Rast P."/>
            <person name="Oberbeckmann S."/>
            <person name="Bunk B."/>
            <person name="Jeske O."/>
            <person name="Meyerdierks A."/>
            <person name="Storesund J.E."/>
            <person name="Kallscheuer N."/>
            <person name="Luecker S."/>
            <person name="Lage O.M."/>
            <person name="Pohl T."/>
            <person name="Merkel B.J."/>
            <person name="Hornburger P."/>
            <person name="Mueller R.-W."/>
            <person name="Bruemmer F."/>
            <person name="Labrenz M."/>
            <person name="Spormann A.M."/>
            <person name="Op Den Camp H."/>
            <person name="Overmann J."/>
            <person name="Amann R."/>
            <person name="Jetten M.S.M."/>
            <person name="Mascher T."/>
            <person name="Medema M.H."/>
            <person name="Devos D.P."/>
            <person name="Kaster A.-K."/>
            <person name="Ovreas L."/>
            <person name="Rohde M."/>
            <person name="Galperin M.Y."/>
            <person name="Jogler C."/>
        </authorList>
    </citation>
    <scope>NUCLEOTIDE SEQUENCE [LARGE SCALE GENOMIC DNA]</scope>
    <source>
        <strain evidence="8 9">Pla52n</strain>
    </source>
</reference>
<feature type="transmembrane region" description="Helical" evidence="6">
    <location>
        <begin position="88"/>
        <end position="105"/>
    </location>
</feature>
<feature type="transmembrane region" description="Helical" evidence="6">
    <location>
        <begin position="143"/>
        <end position="163"/>
    </location>
</feature>
<protein>
    <submittedName>
        <fullName evidence="8">Putative voltage-gated ClC-type chloride channel ClcB</fullName>
    </submittedName>
</protein>
<evidence type="ECO:0000256" key="4">
    <source>
        <dbReference type="ARBA" id="ARBA00023136"/>
    </source>
</evidence>
<feature type="transmembrane region" description="Helical" evidence="6">
    <location>
        <begin position="316"/>
        <end position="334"/>
    </location>
</feature>
<dbReference type="OrthoDB" id="9793589at2"/>
<keyword evidence="5" id="KW-0129">CBS domain</keyword>
<accession>A0A5C6AP16</accession>
<name>A0A5C6AP16_9BACT</name>